<evidence type="ECO:0000259" key="2">
    <source>
        <dbReference type="Pfam" id="PF00144"/>
    </source>
</evidence>
<dbReference type="RefSeq" id="WP_158319477.1">
    <property type="nucleotide sequence ID" value="NZ_BONA01000075.1"/>
</dbReference>
<evidence type="ECO:0000256" key="1">
    <source>
        <dbReference type="SAM" id="SignalP"/>
    </source>
</evidence>
<name>A0A316F6H2_9ACTN</name>
<keyword evidence="3" id="KW-0378">Hydrolase</keyword>
<feature type="chain" id="PRO_5016395450" evidence="1">
    <location>
        <begin position="31"/>
        <end position="394"/>
    </location>
</feature>
<dbReference type="AlphaFoldDB" id="A0A316F6H2"/>
<dbReference type="InterPro" id="IPR050491">
    <property type="entry name" value="AmpC-like"/>
</dbReference>
<dbReference type="PANTHER" id="PTHR46825">
    <property type="entry name" value="D-ALANYL-D-ALANINE-CARBOXYPEPTIDASE/ENDOPEPTIDASE AMPH"/>
    <property type="match status" value="1"/>
</dbReference>
<comment type="caution">
    <text evidence="3">The sequence shown here is derived from an EMBL/GenBank/DDBJ whole genome shotgun (WGS) entry which is preliminary data.</text>
</comment>
<organism evidence="3 4">
    <name type="scientific">Actinoplanes xinjiangensis</name>
    <dbReference type="NCBI Taxonomy" id="512350"/>
    <lineage>
        <taxon>Bacteria</taxon>
        <taxon>Bacillati</taxon>
        <taxon>Actinomycetota</taxon>
        <taxon>Actinomycetes</taxon>
        <taxon>Micromonosporales</taxon>
        <taxon>Micromonosporaceae</taxon>
        <taxon>Actinoplanes</taxon>
    </lineage>
</organism>
<proteinExistence type="predicted"/>
<dbReference type="Gene3D" id="3.40.710.10">
    <property type="entry name" value="DD-peptidase/beta-lactamase superfamily"/>
    <property type="match status" value="1"/>
</dbReference>
<dbReference type="PROSITE" id="PS51318">
    <property type="entry name" value="TAT"/>
    <property type="match status" value="1"/>
</dbReference>
<dbReference type="GO" id="GO:0004180">
    <property type="term" value="F:carboxypeptidase activity"/>
    <property type="evidence" value="ECO:0007669"/>
    <property type="project" value="UniProtKB-KW"/>
</dbReference>
<keyword evidence="3" id="KW-0121">Carboxypeptidase</keyword>
<dbReference type="InterPro" id="IPR012338">
    <property type="entry name" value="Beta-lactam/transpept-like"/>
</dbReference>
<accession>A0A316F6H2</accession>
<dbReference type="PANTHER" id="PTHR46825:SF7">
    <property type="entry name" value="D-ALANYL-D-ALANINE CARBOXYPEPTIDASE"/>
    <property type="match status" value="1"/>
</dbReference>
<feature type="signal peptide" evidence="1">
    <location>
        <begin position="1"/>
        <end position="30"/>
    </location>
</feature>
<protein>
    <submittedName>
        <fullName evidence="3">D-alanyl-D-alanine carboxypeptidase</fullName>
    </submittedName>
</protein>
<dbReference type="OrthoDB" id="3174977at2"/>
<dbReference type="Proteomes" id="UP000245697">
    <property type="component" value="Unassembled WGS sequence"/>
</dbReference>
<dbReference type="InterPro" id="IPR001466">
    <property type="entry name" value="Beta-lactam-related"/>
</dbReference>
<feature type="domain" description="Beta-lactamase-related" evidence="2">
    <location>
        <begin position="68"/>
        <end position="343"/>
    </location>
</feature>
<reference evidence="3 4" key="1">
    <citation type="submission" date="2018-05" db="EMBL/GenBank/DDBJ databases">
        <title>Genomic Encyclopedia of Archaeal and Bacterial Type Strains, Phase II (KMG-II): from individual species to whole genera.</title>
        <authorList>
            <person name="Goeker M."/>
        </authorList>
    </citation>
    <scope>NUCLEOTIDE SEQUENCE [LARGE SCALE GENOMIC DNA]</scope>
    <source>
        <strain evidence="3 4">DSM 45184</strain>
    </source>
</reference>
<evidence type="ECO:0000313" key="3">
    <source>
        <dbReference type="EMBL" id="PWK39519.1"/>
    </source>
</evidence>
<keyword evidence="4" id="KW-1185">Reference proteome</keyword>
<sequence length="394" mass="41548">MPSRRTVLTGSAAAAIAAGAGVGIASPAAASPGGPDRAALQAALDRIVATGATAALARLDGPSGSWRGSSGVVELGRPARPAPGGLYRVGSITKTFVATVILQLAGERRLALDDTLERWLPGAIANGSRITIRNLLQHTSGIFDYTDLLFASFEEVLRARYRTFRPEELVALAAAQPPVFEPGTSWAYSNTNYVLLGLIVRKVTGRAYGREVDRRILRPLRLHGTEVPGTDTTIDGPHAHGYEPVERDGGPVPLDFTDLNPSMAHAAGEIVSTTADLNRFYRTLLSGRLLRRAQLAEMLTPVGELSYGLGIYQQELPGGPTLWGHSGGIFGFISYSFSTPDAATQLSISINPWIGDAGQAVVDLALLAFGVTAPAALRAPATPFPVMGLRPPRA</sequence>
<evidence type="ECO:0000313" key="4">
    <source>
        <dbReference type="Proteomes" id="UP000245697"/>
    </source>
</evidence>
<gene>
    <name evidence="3" type="ORF">BC793_12291</name>
</gene>
<dbReference type="InterPro" id="IPR006311">
    <property type="entry name" value="TAT_signal"/>
</dbReference>
<dbReference type="SUPFAM" id="SSF56601">
    <property type="entry name" value="beta-lactamase/transpeptidase-like"/>
    <property type="match status" value="1"/>
</dbReference>
<keyword evidence="3" id="KW-0645">Protease</keyword>
<keyword evidence="1" id="KW-0732">Signal</keyword>
<dbReference type="Pfam" id="PF00144">
    <property type="entry name" value="Beta-lactamase"/>
    <property type="match status" value="1"/>
</dbReference>
<dbReference type="EMBL" id="QGGR01000022">
    <property type="protein sequence ID" value="PWK39519.1"/>
    <property type="molecule type" value="Genomic_DNA"/>
</dbReference>